<reference evidence="3" key="1">
    <citation type="submission" date="2020-05" db="EMBL/GenBank/DDBJ databases">
        <authorList>
            <person name="Zhu T."/>
            <person name="Keshari N."/>
            <person name="Lu X."/>
        </authorList>
    </citation>
    <scope>NUCLEOTIDE SEQUENCE</scope>
    <source>
        <strain evidence="3">NK1-12</strain>
    </source>
</reference>
<evidence type="ECO:0000256" key="1">
    <source>
        <dbReference type="ARBA" id="ARBA00022723"/>
    </source>
</evidence>
<organism evidence="3">
    <name type="scientific">Leptolyngbya sp. NK1-12</name>
    <dbReference type="NCBI Taxonomy" id="2547451"/>
    <lineage>
        <taxon>Bacteria</taxon>
        <taxon>Bacillati</taxon>
        <taxon>Cyanobacteriota</taxon>
        <taxon>Cyanophyceae</taxon>
        <taxon>Leptolyngbyales</taxon>
        <taxon>Leptolyngbyaceae</taxon>
        <taxon>Leptolyngbya group</taxon>
        <taxon>Leptolyngbya</taxon>
    </lineage>
</organism>
<dbReference type="InterPro" id="IPR004360">
    <property type="entry name" value="Glyas_Fos-R_dOase_dom"/>
</dbReference>
<evidence type="ECO:0000259" key="2">
    <source>
        <dbReference type="PROSITE" id="PS51819"/>
    </source>
</evidence>
<dbReference type="CDD" id="cd08364">
    <property type="entry name" value="FosX"/>
    <property type="match status" value="1"/>
</dbReference>
<dbReference type="InterPro" id="IPR029068">
    <property type="entry name" value="Glyas_Bleomycin-R_OHBP_Dase"/>
</dbReference>
<dbReference type="InterPro" id="IPR037523">
    <property type="entry name" value="VOC_core"/>
</dbReference>
<dbReference type="Gene3D" id="3.10.180.10">
    <property type="entry name" value="2,3-Dihydroxybiphenyl 1,2-Dioxygenase, domain 1"/>
    <property type="match status" value="1"/>
</dbReference>
<name>A0AA96WKX6_9CYAN</name>
<protein>
    <submittedName>
        <fullName evidence="3">FosX/FosE/FosI family fosfomycin resistance thiol transferase</fullName>
    </submittedName>
</protein>
<dbReference type="PANTHER" id="PTHR36113">
    <property type="entry name" value="LYASE, PUTATIVE-RELATED-RELATED"/>
    <property type="match status" value="1"/>
</dbReference>
<dbReference type="NCBIfam" id="NF000222">
    <property type="entry name" value="FosX"/>
    <property type="match status" value="1"/>
</dbReference>
<dbReference type="Pfam" id="PF00903">
    <property type="entry name" value="Glyoxalase"/>
    <property type="match status" value="1"/>
</dbReference>
<dbReference type="PANTHER" id="PTHR36113:SF6">
    <property type="entry name" value="FOSFOMYCIN RESISTANCE PROTEIN FOSX"/>
    <property type="match status" value="1"/>
</dbReference>
<accession>A0AA96WKX6</accession>
<evidence type="ECO:0000313" key="3">
    <source>
        <dbReference type="EMBL" id="WNZ27004.1"/>
    </source>
</evidence>
<dbReference type="PROSITE" id="PS51819">
    <property type="entry name" value="VOC"/>
    <property type="match status" value="1"/>
</dbReference>
<dbReference type="GO" id="GO:0016740">
    <property type="term" value="F:transferase activity"/>
    <property type="evidence" value="ECO:0007669"/>
    <property type="project" value="UniProtKB-KW"/>
</dbReference>
<feature type="domain" description="VOC" evidence="2">
    <location>
        <begin position="4"/>
        <end position="122"/>
    </location>
</feature>
<dbReference type="EMBL" id="CP053587">
    <property type="protein sequence ID" value="WNZ27004.1"/>
    <property type="molecule type" value="Genomic_DNA"/>
</dbReference>
<keyword evidence="3" id="KW-0808">Transferase</keyword>
<gene>
    <name evidence="3" type="primary">fosX</name>
    <name evidence="3" type="ORF">HJG54_29225</name>
</gene>
<dbReference type="RefSeq" id="WP_316436596.1">
    <property type="nucleotide sequence ID" value="NZ_CP053587.1"/>
</dbReference>
<proteinExistence type="predicted"/>
<dbReference type="AlphaFoldDB" id="A0AA96WKX6"/>
<keyword evidence="1" id="KW-0479">Metal-binding</keyword>
<dbReference type="InterPro" id="IPR051332">
    <property type="entry name" value="Fosfomycin_Res_Enzymes"/>
</dbReference>
<sequence length="140" mass="16026">MIEGLSHITFIVRDLDRMTQFLTTIFDAKEVYASGEATFSIAREKFFLINQTWIAVMEGAPLSERSYNHVAFKIPEPELKQYAARIRSLGIEPQWGRSRIPGEGQSLYFYDDDNHLFELHTGTLEQRLASYQTTNSASVS</sequence>
<dbReference type="GO" id="GO:0046872">
    <property type="term" value="F:metal ion binding"/>
    <property type="evidence" value="ECO:0007669"/>
    <property type="project" value="UniProtKB-KW"/>
</dbReference>
<dbReference type="SUPFAM" id="SSF54593">
    <property type="entry name" value="Glyoxalase/Bleomycin resistance protein/Dihydroxybiphenyl dioxygenase"/>
    <property type="match status" value="1"/>
</dbReference>
<dbReference type="InterPro" id="IPR037434">
    <property type="entry name" value="FosX"/>
</dbReference>